<keyword evidence="2" id="KW-1185">Reference proteome</keyword>
<protein>
    <submittedName>
        <fullName evidence="3">Uncharacterized protein LOC118348060 isoform X1</fullName>
    </submittedName>
</protein>
<evidence type="ECO:0000313" key="3">
    <source>
        <dbReference type="RefSeq" id="XP_035544797.1"/>
    </source>
</evidence>
<reference evidence="3" key="1">
    <citation type="submission" date="2025-08" db="UniProtKB">
        <authorList>
            <consortium name="RefSeq"/>
        </authorList>
    </citation>
    <scope>IDENTIFICATION</scope>
    <source>
        <tissue evidence="3">Leaves</tissue>
    </source>
</reference>
<sequence>MVDIQEIVFSRCVVSYRHSPKAPLLWKNICTRPKLWPFLYVVLGPEFDPIVAAINSRDTFPLLENVISKMRDFDLRISSSRGSGNSAIALNTTRTFGSKPLLPLQIVLVGVASLTTGLLLDVASSLKLVVAVAMALLVVDKFHASFVFSVVVQIIKWKIVVLLMRKRTNTRHFLQFKPTTLLMKQGTHTWVPTNIWLPLKLRHKDLGELHYVLGVLVARDSTSLTLS</sequence>
<keyword evidence="1" id="KW-0812">Transmembrane</keyword>
<accession>A0A6P9EQG1</accession>
<name>A0A6P9EQG1_JUGRE</name>
<dbReference type="GeneID" id="118348060"/>
<proteinExistence type="predicted"/>
<keyword evidence="1" id="KW-0472">Membrane</keyword>
<dbReference type="InParanoid" id="A0A6P9EQG1"/>
<dbReference type="RefSeq" id="XP_035544797.1">
    <property type="nucleotide sequence ID" value="XM_035688904.1"/>
</dbReference>
<dbReference type="Proteomes" id="UP000235220">
    <property type="component" value="Chromosome 3"/>
</dbReference>
<feature type="transmembrane region" description="Helical" evidence="1">
    <location>
        <begin position="145"/>
        <end position="164"/>
    </location>
</feature>
<evidence type="ECO:0000256" key="1">
    <source>
        <dbReference type="SAM" id="Phobius"/>
    </source>
</evidence>
<keyword evidence="1" id="KW-1133">Transmembrane helix</keyword>
<organism evidence="2 3">
    <name type="scientific">Juglans regia</name>
    <name type="common">English walnut</name>
    <dbReference type="NCBI Taxonomy" id="51240"/>
    <lineage>
        <taxon>Eukaryota</taxon>
        <taxon>Viridiplantae</taxon>
        <taxon>Streptophyta</taxon>
        <taxon>Embryophyta</taxon>
        <taxon>Tracheophyta</taxon>
        <taxon>Spermatophyta</taxon>
        <taxon>Magnoliopsida</taxon>
        <taxon>eudicotyledons</taxon>
        <taxon>Gunneridae</taxon>
        <taxon>Pentapetalae</taxon>
        <taxon>rosids</taxon>
        <taxon>fabids</taxon>
        <taxon>Fagales</taxon>
        <taxon>Juglandaceae</taxon>
        <taxon>Juglans</taxon>
    </lineage>
</organism>
<evidence type="ECO:0000313" key="2">
    <source>
        <dbReference type="Proteomes" id="UP000235220"/>
    </source>
</evidence>
<feature type="transmembrane region" description="Helical" evidence="1">
    <location>
        <begin position="106"/>
        <end position="139"/>
    </location>
</feature>
<gene>
    <name evidence="3" type="primary">LOC118348060</name>
</gene>
<dbReference type="AlphaFoldDB" id="A0A6P9EQG1"/>
<dbReference type="KEGG" id="jre:118348060"/>